<dbReference type="Pfam" id="PF00041">
    <property type="entry name" value="fn3"/>
    <property type="match status" value="2"/>
</dbReference>
<dbReference type="InterPro" id="IPR036116">
    <property type="entry name" value="FN3_sf"/>
</dbReference>
<feature type="signal peptide" evidence="3">
    <location>
        <begin position="1"/>
        <end position="27"/>
    </location>
</feature>
<evidence type="ECO:0000256" key="3">
    <source>
        <dbReference type="SAM" id="SignalP"/>
    </source>
</evidence>
<feature type="domain" description="Fibronectin type-III" evidence="4">
    <location>
        <begin position="658"/>
        <end position="763"/>
    </location>
</feature>
<dbReference type="InterPro" id="IPR050713">
    <property type="entry name" value="RTP_Phos/Ushers"/>
</dbReference>
<keyword evidence="2" id="KW-0812">Transmembrane</keyword>
<proteinExistence type="predicted"/>
<feature type="domain" description="Fibronectin type-III" evidence="4">
    <location>
        <begin position="448"/>
        <end position="551"/>
    </location>
</feature>
<dbReference type="GO" id="GO:0009653">
    <property type="term" value="P:anatomical structure morphogenesis"/>
    <property type="evidence" value="ECO:0007669"/>
    <property type="project" value="UniProtKB-ARBA"/>
</dbReference>
<keyword evidence="5" id="KW-1185">Reference proteome</keyword>
<dbReference type="InterPro" id="IPR022041">
    <property type="entry name" value="Methyltransf_FA"/>
</dbReference>
<dbReference type="KEGG" id="nlo:107226466"/>
<feature type="region of interest" description="Disordered" evidence="1">
    <location>
        <begin position="1205"/>
        <end position="1226"/>
    </location>
</feature>
<evidence type="ECO:0000256" key="2">
    <source>
        <dbReference type="SAM" id="Phobius"/>
    </source>
</evidence>
<dbReference type="Pfam" id="PF12248">
    <property type="entry name" value="Methyltransf_FA"/>
    <property type="match status" value="1"/>
</dbReference>
<reference evidence="6" key="1">
    <citation type="submission" date="2025-08" db="UniProtKB">
        <authorList>
            <consortium name="RefSeq"/>
        </authorList>
    </citation>
    <scope>IDENTIFICATION</scope>
    <source>
        <tissue evidence="6">Thorax and Abdomen</tissue>
    </source>
</reference>
<dbReference type="RefSeq" id="XP_015522809.2">
    <property type="nucleotide sequence ID" value="XM_015667323.2"/>
</dbReference>
<keyword evidence="2" id="KW-0472">Membrane</keyword>
<evidence type="ECO:0000256" key="1">
    <source>
        <dbReference type="SAM" id="MobiDB-lite"/>
    </source>
</evidence>
<evidence type="ECO:0000313" key="5">
    <source>
        <dbReference type="Proteomes" id="UP000829291"/>
    </source>
</evidence>
<feature type="chain" id="PRO_5045590602" evidence="3">
    <location>
        <begin position="28"/>
        <end position="1226"/>
    </location>
</feature>
<dbReference type="GO" id="GO:0048666">
    <property type="term" value="P:neuron development"/>
    <property type="evidence" value="ECO:0007669"/>
    <property type="project" value="UniProtKB-ARBA"/>
</dbReference>
<evidence type="ECO:0000313" key="6">
    <source>
        <dbReference type="RefSeq" id="XP_015522809.2"/>
    </source>
</evidence>
<dbReference type="InParanoid" id="A0A6J0C935"/>
<dbReference type="PANTHER" id="PTHR46957:SF3">
    <property type="entry name" value="CYTOKINE RECEPTOR"/>
    <property type="match status" value="1"/>
</dbReference>
<dbReference type="OrthoDB" id="7698584at2759"/>
<organism evidence="6">
    <name type="scientific">Neodiprion lecontei</name>
    <name type="common">Redheaded pine sawfly</name>
    <dbReference type="NCBI Taxonomy" id="441921"/>
    <lineage>
        <taxon>Eukaryota</taxon>
        <taxon>Metazoa</taxon>
        <taxon>Ecdysozoa</taxon>
        <taxon>Arthropoda</taxon>
        <taxon>Hexapoda</taxon>
        <taxon>Insecta</taxon>
        <taxon>Pterygota</taxon>
        <taxon>Neoptera</taxon>
        <taxon>Endopterygota</taxon>
        <taxon>Hymenoptera</taxon>
        <taxon>Tenthredinoidea</taxon>
        <taxon>Diprionidae</taxon>
        <taxon>Diprioninae</taxon>
        <taxon>Neodiprion</taxon>
    </lineage>
</organism>
<dbReference type="SMART" id="SM00060">
    <property type="entry name" value="FN3"/>
    <property type="match status" value="3"/>
</dbReference>
<feature type="transmembrane region" description="Helical" evidence="2">
    <location>
        <begin position="1011"/>
        <end position="1032"/>
    </location>
</feature>
<dbReference type="Gene3D" id="2.60.40.10">
    <property type="entry name" value="Immunoglobulins"/>
    <property type="match status" value="2"/>
</dbReference>
<dbReference type="GO" id="GO:0016020">
    <property type="term" value="C:membrane"/>
    <property type="evidence" value="ECO:0007669"/>
    <property type="project" value="UniProtKB-SubCell"/>
</dbReference>
<protein>
    <submittedName>
        <fullName evidence="6">Uncharacterized protein LOC107226466</fullName>
    </submittedName>
</protein>
<accession>A0A6J0C935</accession>
<evidence type="ECO:0000259" key="4">
    <source>
        <dbReference type="PROSITE" id="PS50853"/>
    </source>
</evidence>
<dbReference type="GeneID" id="107226466"/>
<sequence>MGSSCVEFLTIVITLFLSQTRVPEIHGEIVVLQNPRAETKLSKQLTCISDDDDDSALIWNNYNGAINSLRDFEPKKPVQASTSKCGLWNYSKYCIAPWGITGNWNFIESGIEPMGPVFDYRWEDFEELVFGNQLRSQDYQYVRNVDGDSGAVVFSVRGSRDAYVLLCEDRNPTKAPCFWIVIEGWNTASAILSCANGAPQPAQYSNTVNCVRLAYLEHYRADYIDSQEWNTFGLKWNRDDKTISVYKNTNDKPFLEARLNHWHSIAHMSVRSDMETRFRFHFYNYLSTRVSNAVLSTSGFDHQGKNFCVKLLVSLCAECSLNVTLVDQQGNEIPIGTISGIDKKSVYDGMLSWQSLKLTKTLPSIISRRFKLRARTILIDSKDTCTKHWAIDNFRMCESDETTRESSLTISRYSTQSTWSLASCQKLSYTESVTIDSSLGKNDCDTCPPGRVRSLKTISISSNNVTIQWIPPFHKDGKIVKYSVLIEQNNLLACEDLNRQSPPRVKMQRMVTNTSTSFDDLHPYANYTVTVSAYTTEKGMERKLVFRTNPTEDISHSAMISHLHLDKEKRHLEWDEPEDCTTILSPYKTVAFSFANVNETVEIARKNIPIRDFHYKLDKLNLKPHTEYRVRAYVLGDDETRANQTNYEQLVWVTQPTVPSPVTEIETYDADVERSTISVRWKPPYPANGEIESYHVKVTERDERLINRSFETRKEVSRCKLWEEYVCLENVTLRRNFSVSITVQISAKNKNVVESGIQKTVEFPSNHWFSSHGSLPKNLRGISMGRDIVMLKWEHPSLPLFKITQFRVKADLLSSKLLKTDEKYETTINHPTMERDRKEYSARIRLTTSSSFKLSVVALNRYNLSGETSEYEISTPFGAAFANGEEVRVKCNGELSVIEIPSLTNGTRNTIVQVVGKPIRVTSQQNESEQSGFGMKFFSTEYRLNDSMPKSLALNNSLRSCCFKKVKDSWAIVITATDGFTGSTIILANLQDPQPISYEDNQWWTRLGLSLPLLILICFCSAVILLGLLFAWHRTDIDTPPSTFTSIRVEFCHSQVDKFLGCSDRDESSPSKEDMRMVPKPEAIFARLHPYTNYTTTVIACIGGLEEIKGELNFTTDQRDIPTETVQNLRYEEGDEVLKWDAPECADMTGPWAETRLSFSEEAQEIRSERVPSNKFQTDSTIVADLGSYKTYKVRAYIVRSTEASSDGAAQSREISFTTPASRKNL</sequence>
<dbReference type="Proteomes" id="UP000829291">
    <property type="component" value="Chromosome 3"/>
</dbReference>
<dbReference type="InterPro" id="IPR013783">
    <property type="entry name" value="Ig-like_fold"/>
</dbReference>
<dbReference type="GO" id="GO:0004725">
    <property type="term" value="F:protein tyrosine phosphatase activity"/>
    <property type="evidence" value="ECO:0007669"/>
    <property type="project" value="UniProtKB-EC"/>
</dbReference>
<keyword evidence="2" id="KW-1133">Transmembrane helix</keyword>
<keyword evidence="3" id="KW-0732">Signal</keyword>
<dbReference type="SUPFAM" id="SSF49265">
    <property type="entry name" value="Fibronectin type III"/>
    <property type="match status" value="3"/>
</dbReference>
<name>A0A6J0C935_NEOLC</name>
<dbReference type="PROSITE" id="PS50853">
    <property type="entry name" value="FN3"/>
    <property type="match status" value="2"/>
</dbReference>
<dbReference type="InterPro" id="IPR003961">
    <property type="entry name" value="FN3_dom"/>
</dbReference>
<dbReference type="PANTHER" id="PTHR46957">
    <property type="entry name" value="CYTOKINE RECEPTOR"/>
    <property type="match status" value="1"/>
</dbReference>
<gene>
    <name evidence="6" type="primary">LOC107226466</name>
</gene>
<dbReference type="CDD" id="cd00063">
    <property type="entry name" value="FN3"/>
    <property type="match status" value="2"/>
</dbReference>